<protein>
    <submittedName>
        <fullName evidence="1">NADPH-dependent 1-acyl dihydroxyacetone phosphate reductase</fullName>
    </submittedName>
</protein>
<reference evidence="1" key="1">
    <citation type="journal article" date="2020" name="Fungal Divers.">
        <title>Resolving the Mortierellaceae phylogeny through synthesis of multi-gene phylogenetics and phylogenomics.</title>
        <authorList>
            <person name="Vandepol N."/>
            <person name="Liber J."/>
            <person name="Desiro A."/>
            <person name="Na H."/>
            <person name="Kennedy M."/>
            <person name="Barry K."/>
            <person name="Grigoriev I.V."/>
            <person name="Miller A.N."/>
            <person name="O'Donnell K."/>
            <person name="Stajich J.E."/>
            <person name="Bonito G."/>
        </authorList>
    </citation>
    <scope>NUCLEOTIDE SEQUENCE</scope>
    <source>
        <strain evidence="1">KOD1015</strain>
    </source>
</reference>
<dbReference type="PANTHER" id="PTHR43313">
    <property type="entry name" value="SHORT-CHAIN DEHYDROGENASE/REDUCTASE FAMILY 9C"/>
    <property type="match status" value="1"/>
</dbReference>
<dbReference type="Pfam" id="PF00106">
    <property type="entry name" value="adh_short"/>
    <property type="match status" value="1"/>
</dbReference>
<dbReference type="Gene3D" id="3.40.50.720">
    <property type="entry name" value="NAD(P)-binding Rossmann-like Domain"/>
    <property type="match status" value="1"/>
</dbReference>
<sequence>MSQNNLTDPERLVVVVTGTTTGFGAEIVNELSKRGGFTVYATCTTNEGLKVYQDRESVYLRPVQVDITKQDDVNRLRARIEAECPQGLYCLVNNAGISTGSYIDLTTEDDFQVRNNENEQMYLCASA</sequence>
<accession>A0A9P6FN99</accession>
<dbReference type="GO" id="GO:0008202">
    <property type="term" value="P:steroid metabolic process"/>
    <property type="evidence" value="ECO:0007669"/>
    <property type="project" value="TreeGrafter"/>
</dbReference>
<organism evidence="1 2">
    <name type="scientific">Lunasporangiospora selenospora</name>
    <dbReference type="NCBI Taxonomy" id="979761"/>
    <lineage>
        <taxon>Eukaryota</taxon>
        <taxon>Fungi</taxon>
        <taxon>Fungi incertae sedis</taxon>
        <taxon>Mucoromycota</taxon>
        <taxon>Mortierellomycotina</taxon>
        <taxon>Mortierellomycetes</taxon>
        <taxon>Mortierellales</taxon>
        <taxon>Mortierellaceae</taxon>
        <taxon>Lunasporangiospora</taxon>
    </lineage>
</organism>
<name>A0A9P6FN99_9FUNG</name>
<evidence type="ECO:0000313" key="1">
    <source>
        <dbReference type="EMBL" id="KAF9578372.1"/>
    </source>
</evidence>
<dbReference type="InterPro" id="IPR036291">
    <property type="entry name" value="NAD(P)-bd_dom_sf"/>
</dbReference>
<dbReference type="InterPro" id="IPR002347">
    <property type="entry name" value="SDR_fam"/>
</dbReference>
<dbReference type="PRINTS" id="PR00081">
    <property type="entry name" value="GDHRDH"/>
</dbReference>
<dbReference type="EMBL" id="JAABOA010003720">
    <property type="protein sequence ID" value="KAF9578372.1"/>
    <property type="molecule type" value="Genomic_DNA"/>
</dbReference>
<dbReference type="GO" id="GO:0016491">
    <property type="term" value="F:oxidoreductase activity"/>
    <property type="evidence" value="ECO:0007669"/>
    <property type="project" value="TreeGrafter"/>
</dbReference>
<gene>
    <name evidence="1" type="primary">AYR1</name>
    <name evidence="1" type="ORF">BGW38_005864</name>
</gene>
<dbReference type="AlphaFoldDB" id="A0A9P6FN99"/>
<proteinExistence type="predicted"/>
<keyword evidence="2" id="KW-1185">Reference proteome</keyword>
<dbReference type="OrthoDB" id="2102561at2759"/>
<evidence type="ECO:0000313" key="2">
    <source>
        <dbReference type="Proteomes" id="UP000780801"/>
    </source>
</evidence>
<dbReference type="PANTHER" id="PTHR43313:SF1">
    <property type="entry name" value="3BETA-HYDROXYSTEROID DEHYDROGENASE DHS-16"/>
    <property type="match status" value="1"/>
</dbReference>
<dbReference type="Proteomes" id="UP000780801">
    <property type="component" value="Unassembled WGS sequence"/>
</dbReference>
<dbReference type="SUPFAM" id="SSF51735">
    <property type="entry name" value="NAD(P)-binding Rossmann-fold domains"/>
    <property type="match status" value="1"/>
</dbReference>
<comment type="caution">
    <text evidence="1">The sequence shown here is derived from an EMBL/GenBank/DDBJ whole genome shotgun (WGS) entry which is preliminary data.</text>
</comment>